<protein>
    <submittedName>
        <fullName evidence="1">Uncharacterized protein</fullName>
    </submittedName>
</protein>
<proteinExistence type="predicted"/>
<name>A0ACC3BU67_PYRYE</name>
<dbReference type="EMBL" id="CM020618">
    <property type="protein sequence ID" value="KAK1861586.1"/>
    <property type="molecule type" value="Genomic_DNA"/>
</dbReference>
<evidence type="ECO:0000313" key="1">
    <source>
        <dbReference type="EMBL" id="KAK1861586.1"/>
    </source>
</evidence>
<keyword evidence="2" id="KW-1185">Reference proteome</keyword>
<accession>A0ACC3BU67</accession>
<organism evidence="1 2">
    <name type="scientific">Pyropia yezoensis</name>
    <name type="common">Susabi-nori</name>
    <name type="synonym">Porphyra yezoensis</name>
    <dbReference type="NCBI Taxonomy" id="2788"/>
    <lineage>
        <taxon>Eukaryota</taxon>
        <taxon>Rhodophyta</taxon>
        <taxon>Bangiophyceae</taxon>
        <taxon>Bangiales</taxon>
        <taxon>Bangiaceae</taxon>
        <taxon>Pyropia</taxon>
    </lineage>
</organism>
<evidence type="ECO:0000313" key="2">
    <source>
        <dbReference type="Proteomes" id="UP000798662"/>
    </source>
</evidence>
<sequence>MEWSLGHPISPRMAVRCGGPPATSPSPPRVRPGALPTTPAPHFPPACPRRRPLYRCWVLRGCRRSPVSAPLVQTPAMASTPGLQMAFVPAAGGGLAPRRPPAAGAAGRRLATARPAGRLAAAAAARRPARRAAGRATPVASVQPGDRTSDGEEVVVAAAAAGNAAEEEDTRSDKQKEIDRLKAAEKFIEIDEGNYECPNCGYVYEQGKGEFLSGIKSGTAFEDLPANFTCPSCKTPKSAFSPIKKVIAGFADNQSYGFGTNSLTGGQKSALIYGGLAIFFLLFLSGYLIN</sequence>
<dbReference type="Proteomes" id="UP000798662">
    <property type="component" value="Chromosome 1"/>
</dbReference>
<gene>
    <name evidence="1" type="ORF">I4F81_004168</name>
</gene>
<comment type="caution">
    <text evidence="1">The sequence shown here is derived from an EMBL/GenBank/DDBJ whole genome shotgun (WGS) entry which is preliminary data.</text>
</comment>
<reference evidence="1" key="1">
    <citation type="submission" date="2019-11" db="EMBL/GenBank/DDBJ databases">
        <title>Nori genome reveals adaptations in red seaweeds to the harsh intertidal environment.</title>
        <authorList>
            <person name="Wang D."/>
            <person name="Mao Y."/>
        </authorList>
    </citation>
    <scope>NUCLEOTIDE SEQUENCE</scope>
    <source>
        <tissue evidence="1">Gametophyte</tissue>
    </source>
</reference>